<proteinExistence type="predicted"/>
<feature type="transmembrane region" description="Helical" evidence="1">
    <location>
        <begin position="114"/>
        <end position="134"/>
    </location>
</feature>
<keyword evidence="1" id="KW-0812">Transmembrane</keyword>
<evidence type="ECO:0008006" key="4">
    <source>
        <dbReference type="Google" id="ProtNLM"/>
    </source>
</evidence>
<feature type="transmembrane region" description="Helical" evidence="1">
    <location>
        <begin position="23"/>
        <end position="53"/>
    </location>
</feature>
<evidence type="ECO:0000313" key="2">
    <source>
        <dbReference type="EMBL" id="RFZ92119.1"/>
    </source>
</evidence>
<accession>A0A372NTW3</accession>
<dbReference type="EMBL" id="QWDC01000002">
    <property type="protein sequence ID" value="RFZ92119.1"/>
    <property type="molecule type" value="Genomic_DNA"/>
</dbReference>
<keyword evidence="3" id="KW-1185">Reference proteome</keyword>
<gene>
    <name evidence="2" type="ORF">D0C36_11785</name>
</gene>
<comment type="caution">
    <text evidence="2">The sequence shown here is derived from an EMBL/GenBank/DDBJ whole genome shotgun (WGS) entry which is preliminary data.</text>
</comment>
<name>A0A372NTW3_9SPHI</name>
<organism evidence="2 3">
    <name type="scientific">Mucilaginibacter conchicola</name>
    <dbReference type="NCBI Taxonomy" id="2303333"/>
    <lineage>
        <taxon>Bacteria</taxon>
        <taxon>Pseudomonadati</taxon>
        <taxon>Bacteroidota</taxon>
        <taxon>Sphingobacteriia</taxon>
        <taxon>Sphingobacteriales</taxon>
        <taxon>Sphingobacteriaceae</taxon>
        <taxon>Mucilaginibacter</taxon>
    </lineage>
</organism>
<dbReference type="OrthoDB" id="1120881at2"/>
<sequence length="210" mass="23054">MKENDIQNDLTSIRSMMERSSKFISLSGLSGVLAGIYALIGAAWAYTIVYGTGGFFSYREYVIENAPASPERLIMLISIALGVLVASILTGIILTLRKAKKNGQNVWGRTSRQLLYNMCVPLFTGGALILILIWRGYFGVVAPASLIFYGLALISASSITFKDIHYLGISDILLGLLAAIMPGYGLIFWVIGFGLLHIVYGSIMYFKYDR</sequence>
<protein>
    <recommendedName>
        <fullName evidence="4">DUF308 domain-containing protein</fullName>
    </recommendedName>
</protein>
<dbReference type="Proteomes" id="UP000264217">
    <property type="component" value="Unassembled WGS sequence"/>
</dbReference>
<dbReference type="AlphaFoldDB" id="A0A372NTW3"/>
<keyword evidence="1" id="KW-1133">Transmembrane helix</keyword>
<dbReference type="RefSeq" id="WP_117391830.1">
    <property type="nucleotide sequence ID" value="NZ_QWDC01000002.1"/>
</dbReference>
<keyword evidence="1" id="KW-0472">Membrane</keyword>
<feature type="transmembrane region" description="Helical" evidence="1">
    <location>
        <begin position="140"/>
        <end position="157"/>
    </location>
</feature>
<reference evidence="2 3" key="1">
    <citation type="submission" date="2018-08" db="EMBL/GenBank/DDBJ databases">
        <title>Mucilaginibacter sp. MYSH2.</title>
        <authorList>
            <person name="Seo T."/>
        </authorList>
    </citation>
    <scope>NUCLEOTIDE SEQUENCE [LARGE SCALE GENOMIC DNA]</scope>
    <source>
        <strain evidence="2 3">MYSH2</strain>
    </source>
</reference>
<evidence type="ECO:0000256" key="1">
    <source>
        <dbReference type="SAM" id="Phobius"/>
    </source>
</evidence>
<feature type="transmembrane region" description="Helical" evidence="1">
    <location>
        <begin position="73"/>
        <end position="94"/>
    </location>
</feature>
<evidence type="ECO:0000313" key="3">
    <source>
        <dbReference type="Proteomes" id="UP000264217"/>
    </source>
</evidence>